<dbReference type="GO" id="GO:0008233">
    <property type="term" value="F:peptidase activity"/>
    <property type="evidence" value="ECO:0007669"/>
    <property type="project" value="UniProtKB-KW"/>
</dbReference>
<keyword evidence="1" id="KW-0378">Hydrolase</keyword>
<dbReference type="EMBL" id="MN095772">
    <property type="protein sequence ID" value="QFR57756.1"/>
    <property type="molecule type" value="Genomic_DNA"/>
</dbReference>
<dbReference type="Pfam" id="PF03420">
    <property type="entry name" value="Peptidase_S77"/>
    <property type="match status" value="1"/>
</dbReference>
<reference evidence="2" key="1">
    <citation type="submission" date="2019-06" db="EMBL/GenBank/DDBJ databases">
        <title>Complete genome sequence of Stenotrophomonas phage Moby.</title>
        <authorList>
            <person name="Vicary A."/>
            <person name="Newkirk H."/>
            <person name="Moreland R."/>
            <person name="Liu M."/>
            <person name="Ramsey J."/>
            <person name="Gonzalez C.F."/>
            <person name="Leavitt J."/>
        </authorList>
    </citation>
    <scope>NUCLEOTIDE SEQUENCE [LARGE SCALE GENOMIC DNA]</scope>
</reference>
<name>A0A5P8PLY3_9CAUD</name>
<evidence type="ECO:0000313" key="2">
    <source>
        <dbReference type="Proteomes" id="UP000325424"/>
    </source>
</evidence>
<proteinExistence type="predicted"/>
<organism evidence="1 2">
    <name type="scientific">Stenotrophomonas phage Moby</name>
    <dbReference type="NCBI Taxonomy" id="2601680"/>
    <lineage>
        <taxon>Viruses</taxon>
        <taxon>Duplodnaviria</taxon>
        <taxon>Heunggongvirae</taxon>
        <taxon>Uroviricota</taxon>
        <taxon>Caudoviricetes</taxon>
        <taxon>Menderavirus</taxon>
        <taxon>Menderavirus moby</taxon>
    </lineage>
</organism>
<dbReference type="InterPro" id="IPR005082">
    <property type="entry name" value="Peptidase_U9_T4_prohead"/>
</dbReference>
<keyword evidence="1" id="KW-0645">Protease</keyword>
<accession>A0A5P8PLY3</accession>
<gene>
    <name evidence="1" type="ORF">CPT_Moby_008</name>
</gene>
<keyword evidence="2" id="KW-1185">Reference proteome</keyword>
<sequence length="221" mass="24987">MQERVMDFENLFEKTESGKKQYKLKGICVQTNIKNRNGRVYPARVVNPEIQRFIKEELELNRAVGELNHPEGDPRNNYKNVSHKFTSLVQDGDNWIGEAIVTVGTPNGDLVAGLMDAGVNMGISTRAVGKTKLFEGVKVVQNNFRLISPGDIVSDPSAPDAYLQNLMENKEWAWEHGVLVEREVEVRTEVNRLARTGGLKDQKALTELFQHLIKLRNTDRS</sequence>
<evidence type="ECO:0000313" key="1">
    <source>
        <dbReference type="EMBL" id="QFR57756.1"/>
    </source>
</evidence>
<dbReference type="Proteomes" id="UP000325424">
    <property type="component" value="Segment"/>
</dbReference>
<protein>
    <submittedName>
        <fullName evidence="1">Capsid maturation protease</fullName>
    </submittedName>
</protein>
<dbReference type="GO" id="GO:0006508">
    <property type="term" value="P:proteolysis"/>
    <property type="evidence" value="ECO:0007669"/>
    <property type="project" value="UniProtKB-KW"/>
</dbReference>